<comment type="caution">
    <text evidence="2">The sequence shown here is derived from an EMBL/GenBank/DDBJ whole genome shotgun (WGS) entry which is preliminary data.</text>
</comment>
<accession>A0A4Y2VJW5</accession>
<protein>
    <submittedName>
        <fullName evidence="2">Uncharacterized protein</fullName>
    </submittedName>
</protein>
<dbReference type="Proteomes" id="UP000499080">
    <property type="component" value="Unassembled WGS sequence"/>
</dbReference>
<name>A0A4Y2VJW5_ARAVE</name>
<dbReference type="EMBL" id="BGPR01047683">
    <property type="protein sequence ID" value="GBO24728.1"/>
    <property type="molecule type" value="Genomic_DNA"/>
</dbReference>
<dbReference type="EMBL" id="BGPR01047680">
    <property type="protein sequence ID" value="GBO24727.1"/>
    <property type="molecule type" value="Genomic_DNA"/>
</dbReference>
<organism evidence="2 4">
    <name type="scientific">Araneus ventricosus</name>
    <name type="common">Orbweaver spider</name>
    <name type="synonym">Epeira ventricosa</name>
    <dbReference type="NCBI Taxonomy" id="182803"/>
    <lineage>
        <taxon>Eukaryota</taxon>
        <taxon>Metazoa</taxon>
        <taxon>Ecdysozoa</taxon>
        <taxon>Arthropoda</taxon>
        <taxon>Chelicerata</taxon>
        <taxon>Arachnida</taxon>
        <taxon>Araneae</taxon>
        <taxon>Araneomorphae</taxon>
        <taxon>Entelegynae</taxon>
        <taxon>Araneoidea</taxon>
        <taxon>Araneidae</taxon>
        <taxon>Araneus</taxon>
    </lineage>
</organism>
<proteinExistence type="predicted"/>
<evidence type="ECO:0000313" key="1">
    <source>
        <dbReference type="EMBL" id="GBO24727.1"/>
    </source>
</evidence>
<evidence type="ECO:0000313" key="3">
    <source>
        <dbReference type="EMBL" id="GBO24730.1"/>
    </source>
</evidence>
<dbReference type="EMBL" id="BGPR01047685">
    <property type="protein sequence ID" value="GBO24730.1"/>
    <property type="molecule type" value="Genomic_DNA"/>
</dbReference>
<dbReference type="AlphaFoldDB" id="A0A4Y2VJW5"/>
<evidence type="ECO:0000313" key="2">
    <source>
        <dbReference type="EMBL" id="GBO24728.1"/>
    </source>
</evidence>
<gene>
    <name evidence="3" type="ORF">AVEN_105530_1</name>
    <name evidence="2" type="ORF">AVEN_51156_1</name>
    <name evidence="1" type="ORF">AVEN_99505_1</name>
</gene>
<keyword evidence="4" id="KW-1185">Reference proteome</keyword>
<reference evidence="2 4" key="1">
    <citation type="journal article" date="2019" name="Sci. Rep.">
        <title>Orb-weaving spider Araneus ventricosus genome elucidates the spidroin gene catalogue.</title>
        <authorList>
            <person name="Kono N."/>
            <person name="Nakamura H."/>
            <person name="Ohtoshi R."/>
            <person name="Moran D.A.P."/>
            <person name="Shinohara A."/>
            <person name="Yoshida Y."/>
            <person name="Fujiwara M."/>
            <person name="Mori M."/>
            <person name="Tomita M."/>
            <person name="Arakawa K."/>
        </authorList>
    </citation>
    <scope>NUCLEOTIDE SEQUENCE [LARGE SCALE GENOMIC DNA]</scope>
</reference>
<evidence type="ECO:0000313" key="4">
    <source>
        <dbReference type="Proteomes" id="UP000499080"/>
    </source>
</evidence>
<feature type="non-terminal residue" evidence="2">
    <location>
        <position position="1"/>
    </location>
</feature>
<sequence>YSRRIVIGYSRTDLSSDRGFQDYVVLLVKVKSYSGETTVIITLLEKLSGRRNFWVLAVLAEKTLSQRWHRHLKNLISFDDVTMSKIRNLILEGFYIVSLSSTSWNS</sequence>